<evidence type="ECO:0000256" key="8">
    <source>
        <dbReference type="ARBA" id="ARBA00023242"/>
    </source>
</evidence>
<dbReference type="Proteomes" id="UP000283210">
    <property type="component" value="Chromosome 3"/>
</dbReference>
<evidence type="ECO:0000256" key="2">
    <source>
        <dbReference type="ARBA" id="ARBA00004514"/>
    </source>
</evidence>
<evidence type="ECO:0000256" key="7">
    <source>
        <dbReference type="ARBA" id="ARBA00023163"/>
    </source>
</evidence>
<keyword evidence="6" id="KW-0010">Activator</keyword>
<evidence type="ECO:0000256" key="9">
    <source>
        <dbReference type="ARBA" id="ARBA00023329"/>
    </source>
</evidence>
<dbReference type="EMBL" id="CM012439">
    <property type="protein sequence ID" value="RVE74956.1"/>
    <property type="molecule type" value="Genomic_DNA"/>
</dbReference>
<dbReference type="GO" id="GO:0045893">
    <property type="term" value="P:positive regulation of DNA-templated transcription"/>
    <property type="evidence" value="ECO:0007669"/>
    <property type="project" value="TreeGrafter"/>
</dbReference>
<comment type="subcellular location">
    <subcellularLocation>
        <location evidence="2">Cytoplasm</location>
        <location evidence="2">Cytosol</location>
    </subcellularLocation>
    <subcellularLocation>
        <location evidence="1">Cytoplasmic vesicle</location>
        <location evidence="1">Autophagosome</location>
    </subcellularLocation>
    <subcellularLocation>
        <location evidence="10">Nucleus</location>
        <location evidence="10">Nuclear body</location>
    </subcellularLocation>
</comment>
<keyword evidence="4" id="KW-0072">Autophagy</keyword>
<keyword evidence="13" id="KW-1185">Reference proteome</keyword>
<dbReference type="OrthoDB" id="10041339at2759"/>
<dbReference type="GO" id="GO:0000045">
    <property type="term" value="P:autophagosome assembly"/>
    <property type="evidence" value="ECO:0007669"/>
    <property type="project" value="TreeGrafter"/>
</dbReference>
<evidence type="ECO:0000256" key="11">
    <source>
        <dbReference type="SAM" id="MobiDB-lite"/>
    </source>
</evidence>
<accession>A0A3S2UNQ5</accession>
<evidence type="ECO:0008006" key="14">
    <source>
        <dbReference type="Google" id="ProtNLM"/>
    </source>
</evidence>
<sequence>MGGDTPERNKTTGPGSTFRTSPPGPGERADVDGSVDMIGRILFNLLGSGGDDSADGCCDQLTEMEDEGWVVVNLPENAGVSAVEADPLENLLIEHPSMSVYQMRCREEEEEPPINEEEEEDDASRPAAVARRSSWGLFVAWSEPPLAVQRAWSPADRKRLSRGALHRQNLARVRFSAGERRYGYFKQPCQRLYNY</sequence>
<evidence type="ECO:0000256" key="10">
    <source>
        <dbReference type="ARBA" id="ARBA00034306"/>
    </source>
</evidence>
<feature type="region of interest" description="Disordered" evidence="11">
    <location>
        <begin position="1"/>
        <end position="32"/>
    </location>
</feature>
<dbReference type="GO" id="GO:0031410">
    <property type="term" value="C:cytoplasmic vesicle"/>
    <property type="evidence" value="ECO:0007669"/>
    <property type="project" value="UniProtKB-KW"/>
</dbReference>
<evidence type="ECO:0000313" key="13">
    <source>
        <dbReference type="Proteomes" id="UP000283210"/>
    </source>
</evidence>
<dbReference type="PANTHER" id="PTHR31671">
    <property type="entry name" value="DIABETES AND OBESITY REGULATED, ISOFORM G"/>
    <property type="match status" value="1"/>
</dbReference>
<feature type="compositionally biased region" description="Basic and acidic residues" evidence="11">
    <location>
        <begin position="1"/>
        <end position="10"/>
    </location>
</feature>
<organism evidence="12 13">
    <name type="scientific">Oryzias javanicus</name>
    <name type="common">Javanese ricefish</name>
    <name type="synonym">Aplocheilus javanicus</name>
    <dbReference type="NCBI Taxonomy" id="123683"/>
    <lineage>
        <taxon>Eukaryota</taxon>
        <taxon>Metazoa</taxon>
        <taxon>Chordata</taxon>
        <taxon>Craniata</taxon>
        <taxon>Vertebrata</taxon>
        <taxon>Euteleostomi</taxon>
        <taxon>Actinopterygii</taxon>
        <taxon>Neopterygii</taxon>
        <taxon>Teleostei</taxon>
        <taxon>Neoteleostei</taxon>
        <taxon>Acanthomorphata</taxon>
        <taxon>Ovalentaria</taxon>
        <taxon>Atherinomorphae</taxon>
        <taxon>Beloniformes</taxon>
        <taxon>Adrianichthyidae</taxon>
        <taxon>Oryziinae</taxon>
        <taxon>Oryzias</taxon>
    </lineage>
</organism>
<evidence type="ECO:0000313" key="12">
    <source>
        <dbReference type="EMBL" id="RVE74956.1"/>
    </source>
</evidence>
<keyword evidence="3" id="KW-0963">Cytoplasm</keyword>
<evidence type="ECO:0000256" key="3">
    <source>
        <dbReference type="ARBA" id="ARBA00022490"/>
    </source>
</evidence>
<keyword evidence="9" id="KW-0968">Cytoplasmic vesicle</keyword>
<keyword evidence="7" id="KW-0804">Transcription</keyword>
<evidence type="ECO:0000256" key="6">
    <source>
        <dbReference type="ARBA" id="ARBA00023159"/>
    </source>
</evidence>
<evidence type="ECO:0000256" key="4">
    <source>
        <dbReference type="ARBA" id="ARBA00023006"/>
    </source>
</evidence>
<keyword evidence="8" id="KW-0539">Nucleus</keyword>
<evidence type="ECO:0000256" key="5">
    <source>
        <dbReference type="ARBA" id="ARBA00023015"/>
    </source>
</evidence>
<proteinExistence type="predicted"/>
<gene>
    <name evidence="12" type="ORF">OJAV_G00026830</name>
</gene>
<protein>
    <recommendedName>
        <fullName evidence="14">Tumor protein p53-inducible nuclear protein 1</fullName>
    </recommendedName>
</protein>
<feature type="compositionally biased region" description="Acidic residues" evidence="11">
    <location>
        <begin position="108"/>
        <end position="122"/>
    </location>
</feature>
<dbReference type="GO" id="GO:0005776">
    <property type="term" value="C:autophagosome"/>
    <property type="evidence" value="ECO:0007669"/>
    <property type="project" value="UniProtKB-SubCell"/>
</dbReference>
<reference evidence="12 13" key="1">
    <citation type="submission" date="2018-11" db="EMBL/GenBank/DDBJ databases">
        <authorList>
            <person name="Lopez-Roques C."/>
            <person name="Donnadieu C."/>
            <person name="Bouchez O."/>
            <person name="Klopp C."/>
            <person name="Cabau C."/>
            <person name="Zahm M."/>
        </authorList>
    </citation>
    <scope>NUCLEOTIDE SEQUENCE [LARGE SCALE GENOMIC DNA]</scope>
    <source>
        <strain evidence="12">RS831</strain>
        <tissue evidence="12">Whole body</tissue>
    </source>
</reference>
<dbReference type="AlphaFoldDB" id="A0A3S2UNQ5"/>
<evidence type="ECO:0000256" key="1">
    <source>
        <dbReference type="ARBA" id="ARBA00004419"/>
    </source>
</evidence>
<keyword evidence="5" id="KW-0805">Transcription regulation</keyword>
<dbReference type="PANTHER" id="PTHR31671:SF4">
    <property type="entry name" value="SI:CH211-260E23.9"/>
    <property type="match status" value="1"/>
</dbReference>
<feature type="compositionally biased region" description="Polar residues" evidence="11">
    <location>
        <begin position="11"/>
        <end position="20"/>
    </location>
</feature>
<dbReference type="GO" id="GO:0016604">
    <property type="term" value="C:nuclear body"/>
    <property type="evidence" value="ECO:0007669"/>
    <property type="project" value="UniProtKB-SubCell"/>
</dbReference>
<dbReference type="InterPro" id="IPR029431">
    <property type="entry name" value="TP53INP"/>
</dbReference>
<dbReference type="GO" id="GO:0005829">
    <property type="term" value="C:cytosol"/>
    <property type="evidence" value="ECO:0007669"/>
    <property type="project" value="UniProtKB-SubCell"/>
</dbReference>
<feature type="region of interest" description="Disordered" evidence="11">
    <location>
        <begin position="106"/>
        <end position="126"/>
    </location>
</feature>
<dbReference type="Pfam" id="PF14839">
    <property type="entry name" value="DOR"/>
    <property type="match status" value="1"/>
</dbReference>
<reference evidence="12 13" key="2">
    <citation type="submission" date="2019-01" db="EMBL/GenBank/DDBJ databases">
        <title>A chromosome length genome reference of the Java medaka (oryzias javanicus).</title>
        <authorList>
            <person name="Herpin A."/>
            <person name="Takehana Y."/>
            <person name="Naruse K."/>
            <person name="Ansai S."/>
            <person name="Kawaguchi M."/>
        </authorList>
    </citation>
    <scope>NUCLEOTIDE SEQUENCE [LARGE SCALE GENOMIC DNA]</scope>
    <source>
        <strain evidence="12">RS831</strain>
        <tissue evidence="12">Whole body</tissue>
    </source>
</reference>
<name>A0A3S2UNQ5_ORYJA</name>